<dbReference type="Gene3D" id="1.10.1520.10">
    <property type="entry name" value="Ribonuclease III domain"/>
    <property type="match status" value="2"/>
</dbReference>
<dbReference type="SMART" id="SM00535">
    <property type="entry name" value="RIBOc"/>
    <property type="match status" value="2"/>
</dbReference>
<accession>A0AAF1B312</accession>
<dbReference type="Pfam" id="PF00636">
    <property type="entry name" value="Ribonuclease_3"/>
    <property type="match status" value="2"/>
</dbReference>
<dbReference type="SMART" id="SM00358">
    <property type="entry name" value="DSRM"/>
    <property type="match status" value="3"/>
</dbReference>
<dbReference type="Gene3D" id="3.40.50.300">
    <property type="entry name" value="P-loop containing nucleotide triphosphate hydrolases"/>
    <property type="match status" value="2"/>
</dbReference>
<dbReference type="CDD" id="cd18034">
    <property type="entry name" value="DEXHc_dicer"/>
    <property type="match status" value="1"/>
</dbReference>
<evidence type="ECO:0000256" key="16">
    <source>
        <dbReference type="ARBA" id="ARBA00023242"/>
    </source>
</evidence>
<keyword evidence="14" id="KW-0943">RNA-mediated gene silencing</keyword>
<comment type="cofactor">
    <cofactor evidence="1">
        <name>Mn(2+)</name>
        <dbReference type="ChEBI" id="CHEBI:29035"/>
    </cofactor>
</comment>
<dbReference type="Gene3D" id="2.170.260.10">
    <property type="entry name" value="paz domain"/>
    <property type="match status" value="1"/>
</dbReference>
<dbReference type="InterPro" id="IPR003100">
    <property type="entry name" value="PAZ_dom"/>
</dbReference>
<keyword evidence="9" id="KW-0378">Hydrolase</keyword>
<evidence type="ECO:0000256" key="12">
    <source>
        <dbReference type="ARBA" id="ARBA00022842"/>
    </source>
</evidence>
<keyword evidence="13" id="KW-0694">RNA-binding</keyword>
<keyword evidence="15" id="KW-0464">Manganese</keyword>
<evidence type="ECO:0000256" key="14">
    <source>
        <dbReference type="ARBA" id="ARBA00023158"/>
    </source>
</evidence>
<evidence type="ECO:0000256" key="1">
    <source>
        <dbReference type="ARBA" id="ARBA00001936"/>
    </source>
</evidence>
<dbReference type="Pfam" id="PF00035">
    <property type="entry name" value="dsrm"/>
    <property type="match status" value="1"/>
</dbReference>
<feature type="compositionally biased region" description="Polar residues" evidence="18">
    <location>
        <begin position="1"/>
        <end position="13"/>
    </location>
</feature>
<dbReference type="SMART" id="SM00487">
    <property type="entry name" value="DEXDc"/>
    <property type="match status" value="1"/>
</dbReference>
<dbReference type="PANTHER" id="PTHR14950">
    <property type="entry name" value="DICER-RELATED"/>
    <property type="match status" value="1"/>
</dbReference>
<dbReference type="Pfam" id="PF14709">
    <property type="entry name" value="DND1_DSRM"/>
    <property type="match status" value="1"/>
</dbReference>
<dbReference type="InterPro" id="IPR005034">
    <property type="entry name" value="Dicer_dimerisation"/>
</dbReference>
<evidence type="ECO:0000313" key="20">
    <source>
        <dbReference type="EMBL" id="WOH02768.1"/>
    </source>
</evidence>
<evidence type="ECO:0000256" key="4">
    <source>
        <dbReference type="ARBA" id="ARBA00022722"/>
    </source>
</evidence>
<dbReference type="GO" id="GO:0004525">
    <property type="term" value="F:ribonuclease III activity"/>
    <property type="evidence" value="ECO:0007669"/>
    <property type="project" value="InterPro"/>
</dbReference>
<evidence type="ECO:0000256" key="11">
    <source>
        <dbReference type="ARBA" id="ARBA00022840"/>
    </source>
</evidence>
<dbReference type="InterPro" id="IPR006935">
    <property type="entry name" value="Helicase/UvrB_N"/>
</dbReference>
<keyword evidence="11" id="KW-0067">ATP-binding</keyword>
<evidence type="ECO:0000256" key="8">
    <source>
        <dbReference type="ARBA" id="ARBA00022759"/>
    </source>
</evidence>
<feature type="domain" description="RNase III" evidence="19">
    <location>
        <begin position="1214"/>
        <end position="1222"/>
    </location>
</feature>
<dbReference type="GO" id="GO:0030422">
    <property type="term" value="P:siRNA processing"/>
    <property type="evidence" value="ECO:0007669"/>
    <property type="project" value="TreeGrafter"/>
</dbReference>
<dbReference type="InterPro" id="IPR027417">
    <property type="entry name" value="P-loop_NTPase"/>
</dbReference>
<keyword evidence="21" id="KW-1185">Reference proteome</keyword>
<dbReference type="InterPro" id="IPR038248">
    <property type="entry name" value="Dicer_dimer_sf"/>
</dbReference>
<evidence type="ECO:0000256" key="2">
    <source>
        <dbReference type="ARBA" id="ARBA00001946"/>
    </source>
</evidence>
<comment type="subcellular location">
    <subcellularLocation>
        <location evidence="3">Nucleus</location>
    </subcellularLocation>
</comment>
<dbReference type="GO" id="GO:0003723">
    <property type="term" value="F:RNA binding"/>
    <property type="evidence" value="ECO:0007669"/>
    <property type="project" value="UniProtKB-KW"/>
</dbReference>
<dbReference type="InterPro" id="IPR014001">
    <property type="entry name" value="Helicase_ATP-bd"/>
</dbReference>
<dbReference type="InterPro" id="IPR036389">
    <property type="entry name" value="RNase_III_sf"/>
</dbReference>
<keyword evidence="7" id="KW-0547">Nucleotide-binding</keyword>
<dbReference type="CDD" id="cd00593">
    <property type="entry name" value="RIBOc"/>
    <property type="match status" value="2"/>
</dbReference>
<proteinExistence type="inferred from homology"/>
<evidence type="ECO:0000256" key="3">
    <source>
        <dbReference type="ARBA" id="ARBA00004123"/>
    </source>
</evidence>
<keyword evidence="12" id="KW-0460">Magnesium</keyword>
<sequence length="1623" mass="181598">MASGDSDSNTLSVVSIDEEGHHGSDEKNPTLIARQYQTKLCQKALSENTIAYLGTGCGKTHIAVLLIHEMRHLIKKPQNNICQAKVIKDSIDVKVGIYCGSSKHLKRHTNWEKELAQHEVLVMTPQVLLQNLSHCFIRIELIALLIFDECHHAQAVSNHPYAEIMKVFYNSNATKLPRVFGMTASPILGKGASVSGLESLLRAKVYSVEDKEELERFVTSPKVSVYYYTTAADGPSSPLVYYSKLEGIKSQCVSTLVENISDMDSLKTSKKMLQKLHTNLCFCVEKLGVWGAFQAAHILLKGDFVVQNELLEMEGQNERMEMGEQSSHVSICDKYLSQAAIMFLSDCQKDHTKKKLNSPEVLQEPFFSKKLLQLIDILSNFRSQQNMKCIIFVNRIVTARSLSSILQSLKVLSAWKCDYLVGVHSGLKSVSRKSTNALLAKFQSGEINLLVATKVGEEGLDIQTCCLVVRFDLPETVASFIQSRGRARMPQSEYAFLVDSGNEKEQNLIDSFSKAEDKMNEEIEFRTSTATVCDTDEKTYRVELTGATISSGSSISLLYRYCSKLPHDEFFKPKPDFSYFDEADGTVCQIILPSNAPIHQVSSAPQSSKDAAKRDACLEACKQLHQLGALTNYLLPEQDVENEDLESLSDSDCSDDEDTRRELHEMLVPAVLKEPWSKAEDYVYLTSYFVKFRPLPPDRDYKPFGLYVKVSLPGEAERMKLDLHLARGRSVVTELIPSRTMLFSRDEIALAEKFQEMFLKVIIDRSEFNSEYVPLGRIDFDILAPRTYYLMLPVIWNEYEEAMIVDWNLVMRCLSSPIFNMPEVAKANGLSQPSELLHLANGPKSVHDVVNSLIYVPSKKLFYFVSDVLSEKNAYSDYKASKSHVHHFSEKFGVHLLHPRQALLKAKQLFCLENLLRKKGNLESREKEEHFVELPPEICELKIIGFSKDIGSSLSLLPSVMHRLESLLVAFELKDLLSVSFPEGAEVSASRVLEALTTEKCNEHFSLERLEVLGDAFLKFAVGRRLFLLHDALDEGQLTRKRSSVVNNSNLLKLAVANRLQVYIRDQSFDPCQFFALGRPCSVVCSAETEKSIHSSHCSGAENSDIELRCTKSHHWLHKKTIADVVESLVGAFIVDSGFKGAAAFLKWMGIKVEFEDSKVSHICSASSIYLPLAAQIDIAALEDSIGYQFNNKGLLVQAFVHPSYSYHYGGCYQRLEFLGDAVLDYLITSYLYSVYPNLKPGQLTDLRSTCVNNICFANIAISRSFYKYIISESSGLCKSMEKYVLFSRTHQLDGNLVEVPPCPKALGDLVESCIGAILLDTGFNLNHVWKTMLSFLDPVINFSGLQLNPIRELQELSQSYNMELEFASSKKDNTYIVDIKVKGKNVCEHSCASNISKKAAKRRAAKQVIRILKELGYKPKSKSLEEVLKSTHKVEAKLIGYDETPIDVNAQYAIARNEKIPTDVSSPYAAICSNETATNVRSPNAAVLDNLKVQDSRTSGASSSNVHSLGVEPHRSGGINIQPIMPINSLGCSMKKSAKSHLFEICAANHWKPPKFICCKETGASHLKEFTYKVIVKPDLGNCFIEAIGKPAGKKKEAAENAADGAVWLLKEHFFVGQNLWS</sequence>
<dbReference type="FunFam" id="3.40.50.300:FF:000420">
    <property type="entry name" value="Endoribonuclease dicer-like 1"/>
    <property type="match status" value="1"/>
</dbReference>
<dbReference type="Pfam" id="PF03368">
    <property type="entry name" value="Dicer_dimer"/>
    <property type="match status" value="1"/>
</dbReference>
<dbReference type="SMART" id="SM00949">
    <property type="entry name" value="PAZ"/>
    <property type="match status" value="1"/>
</dbReference>
<dbReference type="GO" id="GO:0003677">
    <property type="term" value="F:DNA binding"/>
    <property type="evidence" value="ECO:0007669"/>
    <property type="project" value="InterPro"/>
</dbReference>
<dbReference type="GO" id="GO:0046872">
    <property type="term" value="F:metal ion binding"/>
    <property type="evidence" value="ECO:0007669"/>
    <property type="project" value="UniProtKB-KW"/>
</dbReference>
<keyword evidence="16" id="KW-0539">Nucleus</keyword>
<evidence type="ECO:0000256" key="5">
    <source>
        <dbReference type="ARBA" id="ARBA00022723"/>
    </source>
</evidence>
<evidence type="ECO:0000259" key="19">
    <source>
        <dbReference type="PROSITE" id="PS00517"/>
    </source>
</evidence>
<keyword evidence="4" id="KW-0540">Nuclease</keyword>
<dbReference type="FunFam" id="1.10.1520.10:FF:000004">
    <property type="entry name" value="Endoribonuclease dicer-like 1"/>
    <property type="match status" value="1"/>
</dbReference>
<dbReference type="GO" id="GO:0005634">
    <property type="term" value="C:nucleus"/>
    <property type="evidence" value="ECO:0007669"/>
    <property type="project" value="UniProtKB-SubCell"/>
</dbReference>
<comment type="cofactor">
    <cofactor evidence="2">
        <name>Mg(2+)</name>
        <dbReference type="ChEBI" id="CHEBI:18420"/>
    </cofactor>
</comment>
<evidence type="ECO:0000256" key="9">
    <source>
        <dbReference type="ARBA" id="ARBA00022801"/>
    </source>
</evidence>
<dbReference type="InterPro" id="IPR000999">
    <property type="entry name" value="RNase_III_dom"/>
</dbReference>
<dbReference type="GO" id="GO:0004386">
    <property type="term" value="F:helicase activity"/>
    <property type="evidence" value="ECO:0007669"/>
    <property type="project" value="UniProtKB-KW"/>
</dbReference>
<dbReference type="PROSITE" id="PS00517">
    <property type="entry name" value="RNASE_3_1"/>
    <property type="match status" value="1"/>
</dbReference>
<evidence type="ECO:0000256" key="7">
    <source>
        <dbReference type="ARBA" id="ARBA00022741"/>
    </source>
</evidence>
<keyword evidence="8" id="KW-0255">Endonuclease</keyword>
<dbReference type="FunFam" id="3.30.160.380:FF:000001">
    <property type="entry name" value="Endoribonuclease dicer-like 1"/>
    <property type="match status" value="1"/>
</dbReference>
<dbReference type="Pfam" id="PF04851">
    <property type="entry name" value="ResIII"/>
    <property type="match status" value="1"/>
</dbReference>
<dbReference type="GO" id="GO:0005524">
    <property type="term" value="F:ATP binding"/>
    <property type="evidence" value="ECO:0007669"/>
    <property type="project" value="UniProtKB-KW"/>
</dbReference>
<evidence type="ECO:0000256" key="18">
    <source>
        <dbReference type="SAM" id="MobiDB-lite"/>
    </source>
</evidence>
<dbReference type="EMBL" id="CP093347">
    <property type="protein sequence ID" value="WOH02768.1"/>
    <property type="molecule type" value="Genomic_DNA"/>
</dbReference>
<feature type="compositionally biased region" description="Basic and acidic residues" evidence="18">
    <location>
        <begin position="18"/>
        <end position="28"/>
    </location>
</feature>
<protein>
    <recommendedName>
        <fullName evidence="19">RNase III domain-containing protein</fullName>
    </recommendedName>
</protein>
<reference evidence="20" key="2">
    <citation type="submission" date="2022-03" db="EMBL/GenBank/DDBJ databases">
        <title>Draft title - Genomic analysis of global carrot germplasm unveils the trajectory of domestication and the origin of high carotenoid orange carrot.</title>
        <authorList>
            <person name="Iorizzo M."/>
            <person name="Ellison S."/>
            <person name="Senalik D."/>
            <person name="Macko-Podgorni A."/>
            <person name="Grzebelus D."/>
            <person name="Bostan H."/>
            <person name="Rolling W."/>
            <person name="Curaba J."/>
            <person name="Simon P."/>
        </authorList>
    </citation>
    <scope>NUCLEOTIDE SEQUENCE</scope>
    <source>
        <tissue evidence="20">Leaf</tissue>
    </source>
</reference>
<dbReference type="InterPro" id="IPR001650">
    <property type="entry name" value="Helicase_C-like"/>
</dbReference>
<dbReference type="PANTHER" id="PTHR14950:SF15">
    <property type="entry name" value="DICER-LIKE PROTEIN 4"/>
    <property type="match status" value="1"/>
</dbReference>
<feature type="region of interest" description="Disordered" evidence="18">
    <location>
        <begin position="1"/>
        <end position="29"/>
    </location>
</feature>
<dbReference type="Pfam" id="PF00271">
    <property type="entry name" value="Helicase_C"/>
    <property type="match status" value="1"/>
</dbReference>
<keyword evidence="10" id="KW-0347">Helicase</keyword>
<evidence type="ECO:0000313" key="21">
    <source>
        <dbReference type="Proteomes" id="UP000077755"/>
    </source>
</evidence>
<evidence type="ECO:0000256" key="13">
    <source>
        <dbReference type="ARBA" id="ARBA00022884"/>
    </source>
</evidence>
<keyword evidence="6" id="KW-0677">Repeat</keyword>
<evidence type="ECO:0000256" key="10">
    <source>
        <dbReference type="ARBA" id="ARBA00022806"/>
    </source>
</evidence>
<keyword evidence="5" id="KW-0479">Metal-binding</keyword>
<dbReference type="Gene3D" id="3.30.160.380">
    <property type="entry name" value="Dicer dimerisation domain"/>
    <property type="match status" value="1"/>
</dbReference>
<organism evidence="20 21">
    <name type="scientific">Daucus carota subsp. sativus</name>
    <name type="common">Carrot</name>
    <dbReference type="NCBI Taxonomy" id="79200"/>
    <lineage>
        <taxon>Eukaryota</taxon>
        <taxon>Viridiplantae</taxon>
        <taxon>Streptophyta</taxon>
        <taxon>Embryophyta</taxon>
        <taxon>Tracheophyta</taxon>
        <taxon>Spermatophyta</taxon>
        <taxon>Magnoliopsida</taxon>
        <taxon>eudicotyledons</taxon>
        <taxon>Gunneridae</taxon>
        <taxon>Pentapetalae</taxon>
        <taxon>asterids</taxon>
        <taxon>campanulids</taxon>
        <taxon>Apiales</taxon>
        <taxon>Apiaceae</taxon>
        <taxon>Apioideae</taxon>
        <taxon>Scandiceae</taxon>
        <taxon>Daucinae</taxon>
        <taxon>Daucus</taxon>
        <taxon>Daucus sect. Daucus</taxon>
    </lineage>
</organism>
<comment type="similarity">
    <text evidence="17">Belongs to the helicase family. Dicer subfamily.</text>
</comment>
<dbReference type="InterPro" id="IPR014720">
    <property type="entry name" value="dsRBD_dom"/>
</dbReference>
<gene>
    <name evidence="20" type="ORF">DCAR_0522157</name>
</gene>
<evidence type="ECO:0000256" key="6">
    <source>
        <dbReference type="ARBA" id="ARBA00022737"/>
    </source>
</evidence>
<dbReference type="Proteomes" id="UP000077755">
    <property type="component" value="Chromosome 5"/>
</dbReference>
<name>A0AAF1B312_DAUCS</name>
<dbReference type="SUPFAM" id="SSF69065">
    <property type="entry name" value="RNase III domain-like"/>
    <property type="match status" value="2"/>
</dbReference>
<evidence type="ECO:0000256" key="15">
    <source>
        <dbReference type="ARBA" id="ARBA00023211"/>
    </source>
</evidence>
<evidence type="ECO:0000256" key="17">
    <source>
        <dbReference type="ARBA" id="ARBA00035116"/>
    </source>
</evidence>
<dbReference type="SMART" id="SM00490">
    <property type="entry name" value="HELICc"/>
    <property type="match status" value="1"/>
</dbReference>
<dbReference type="SUPFAM" id="SSF54768">
    <property type="entry name" value="dsRNA-binding domain-like"/>
    <property type="match status" value="2"/>
</dbReference>
<dbReference type="Gene3D" id="3.30.160.20">
    <property type="match status" value="2"/>
</dbReference>
<dbReference type="GO" id="GO:0005737">
    <property type="term" value="C:cytoplasm"/>
    <property type="evidence" value="ECO:0007669"/>
    <property type="project" value="TreeGrafter"/>
</dbReference>
<dbReference type="SUPFAM" id="SSF52540">
    <property type="entry name" value="P-loop containing nucleoside triphosphate hydrolases"/>
    <property type="match status" value="1"/>
</dbReference>
<reference evidence="20" key="1">
    <citation type="journal article" date="2016" name="Nat. Genet.">
        <title>A high-quality carrot genome assembly provides new insights into carotenoid accumulation and asterid genome evolution.</title>
        <authorList>
            <person name="Iorizzo M."/>
            <person name="Ellison S."/>
            <person name="Senalik D."/>
            <person name="Zeng P."/>
            <person name="Satapoomin P."/>
            <person name="Huang J."/>
            <person name="Bowman M."/>
            <person name="Iovene M."/>
            <person name="Sanseverino W."/>
            <person name="Cavagnaro P."/>
            <person name="Yildiz M."/>
            <person name="Macko-Podgorni A."/>
            <person name="Moranska E."/>
            <person name="Grzebelus E."/>
            <person name="Grzebelus D."/>
            <person name="Ashrafi H."/>
            <person name="Zheng Z."/>
            <person name="Cheng S."/>
            <person name="Spooner D."/>
            <person name="Van Deynze A."/>
            <person name="Simon P."/>
        </authorList>
    </citation>
    <scope>NUCLEOTIDE SEQUENCE</scope>
    <source>
        <tissue evidence="20">Leaf</tissue>
    </source>
</reference>